<dbReference type="Proteomes" id="UP000199031">
    <property type="component" value="Unassembled WGS sequence"/>
</dbReference>
<dbReference type="SUPFAM" id="SSF56281">
    <property type="entry name" value="Metallo-hydrolase/oxidoreductase"/>
    <property type="match status" value="1"/>
</dbReference>
<evidence type="ECO:0000313" key="3">
    <source>
        <dbReference type="Proteomes" id="UP000199031"/>
    </source>
</evidence>
<evidence type="ECO:0000259" key="1">
    <source>
        <dbReference type="SMART" id="SM00849"/>
    </source>
</evidence>
<accession>A0A1I5VWY5</accession>
<reference evidence="2 3" key="1">
    <citation type="submission" date="2016-10" db="EMBL/GenBank/DDBJ databases">
        <authorList>
            <person name="de Groot N.N."/>
        </authorList>
    </citation>
    <scope>NUCLEOTIDE SEQUENCE [LARGE SCALE GENOMIC DNA]</scope>
    <source>
        <strain evidence="2 3">DSM 28286</strain>
    </source>
</reference>
<dbReference type="OrthoDB" id="2373347at2"/>
<gene>
    <name evidence="2" type="ORF">SAMN05444277_105228</name>
</gene>
<keyword evidence="3" id="KW-1185">Reference proteome</keyword>
<name>A0A1I5VWY5_9BACT</name>
<dbReference type="InterPro" id="IPR001279">
    <property type="entry name" value="Metallo-B-lactamas"/>
</dbReference>
<dbReference type="EMBL" id="FOXQ01000005">
    <property type="protein sequence ID" value="SFQ11797.1"/>
    <property type="molecule type" value="Genomic_DNA"/>
</dbReference>
<dbReference type="SMART" id="SM00849">
    <property type="entry name" value="Lactamase_B"/>
    <property type="match status" value="1"/>
</dbReference>
<protein>
    <submittedName>
        <fullName evidence="2">Metallo-beta-lactamase superfamily protein</fullName>
    </submittedName>
</protein>
<evidence type="ECO:0000313" key="2">
    <source>
        <dbReference type="EMBL" id="SFQ11797.1"/>
    </source>
</evidence>
<dbReference type="AlphaFoldDB" id="A0A1I5VWY5"/>
<sequence>MEKLNIDGKEYNNICFTCGTRYKETAPAACTVCEDERQYIPMTGQQWTSYAALAESKTIRINQRFENLFDLKIMPAFAIGQKAYLITSPHGNLLWDCIPYLDEATVTFINSKGGLKGIAISHPHYYSLMAAWAATFNCPVYIHEADKEWIMDDAANVKVWNGEEQDLWNGMKIIHTGGHFAGSTVLHAPHLGDKGSLLVGDTLQIAPSLKFISMMYSYPNVIPLPLNTILHIYNRLEALQYDMMYGAFEWQTIAAGAKQLFQKSVNVYRNLDSL</sequence>
<dbReference type="RefSeq" id="WP_090658087.1">
    <property type="nucleotide sequence ID" value="NZ_FOXQ01000005.1"/>
</dbReference>
<proteinExistence type="predicted"/>
<dbReference type="PANTHER" id="PTHR36839:SF1">
    <property type="entry name" value="METALLO-BETA-LACTAMASE FAMILY PROTEIN (AFU_ORTHOLOGUE AFUA_5G12770)"/>
    <property type="match status" value="1"/>
</dbReference>
<feature type="domain" description="Metallo-beta-lactamase" evidence="1">
    <location>
        <begin position="80"/>
        <end position="233"/>
    </location>
</feature>
<dbReference type="PANTHER" id="PTHR36839">
    <property type="entry name" value="METALLO-BETA-LACTAMASE FAMILY PROTEIN (AFU_ORTHOLOGUE AFUA_5G12770)"/>
    <property type="match status" value="1"/>
</dbReference>
<organism evidence="2 3">
    <name type="scientific">Parafilimonas terrae</name>
    <dbReference type="NCBI Taxonomy" id="1465490"/>
    <lineage>
        <taxon>Bacteria</taxon>
        <taxon>Pseudomonadati</taxon>
        <taxon>Bacteroidota</taxon>
        <taxon>Chitinophagia</taxon>
        <taxon>Chitinophagales</taxon>
        <taxon>Chitinophagaceae</taxon>
        <taxon>Parafilimonas</taxon>
    </lineage>
</organism>
<dbReference type="Gene3D" id="3.60.15.10">
    <property type="entry name" value="Ribonuclease Z/Hydroxyacylglutathione hydrolase-like"/>
    <property type="match status" value="1"/>
</dbReference>
<dbReference type="InterPro" id="IPR036866">
    <property type="entry name" value="RibonucZ/Hydroxyglut_hydro"/>
</dbReference>
<dbReference type="STRING" id="1465490.SAMN05444277_105228"/>